<protein>
    <submittedName>
        <fullName evidence="1">Uncharacterized protein</fullName>
    </submittedName>
</protein>
<organism evidence="1 2">
    <name type="scientific">Oryza sativa subsp. japonica</name>
    <name type="common">Rice</name>
    <dbReference type="NCBI Taxonomy" id="39947"/>
    <lineage>
        <taxon>Eukaryota</taxon>
        <taxon>Viridiplantae</taxon>
        <taxon>Streptophyta</taxon>
        <taxon>Embryophyta</taxon>
        <taxon>Tracheophyta</taxon>
        <taxon>Spermatophyta</taxon>
        <taxon>Magnoliopsida</taxon>
        <taxon>Liliopsida</taxon>
        <taxon>Poales</taxon>
        <taxon>Poaceae</taxon>
        <taxon>BOP clade</taxon>
        <taxon>Oryzoideae</taxon>
        <taxon>Oryzeae</taxon>
        <taxon>Oryzinae</taxon>
        <taxon>Oryza</taxon>
        <taxon>Oryza sativa</taxon>
    </lineage>
</organism>
<sequence length="55" mass="6135">MGPLVVAGKLKSKLWTDEVSAFIDSRSIDSRSMDTFDTPLFTGFQIPIKCIQVED</sequence>
<evidence type="ECO:0000313" key="2">
    <source>
        <dbReference type="Proteomes" id="UP000000763"/>
    </source>
</evidence>
<gene>
    <name evidence="1" type="primary">OSJNBb0079G12.22</name>
</gene>
<evidence type="ECO:0000313" key="1">
    <source>
        <dbReference type="EMBL" id="BAD33997.1"/>
    </source>
</evidence>
<name>Q69M21_ORYSJ</name>
<dbReference type="AlphaFoldDB" id="Q69M21"/>
<accession>Q69M21</accession>
<reference evidence="2" key="1">
    <citation type="journal article" date="2005" name="Nature">
        <title>The map-based sequence of the rice genome.</title>
        <authorList>
            <consortium name="International rice genome sequencing project (IRGSP)"/>
            <person name="Matsumoto T."/>
            <person name="Wu J."/>
            <person name="Kanamori H."/>
            <person name="Katayose Y."/>
            <person name="Fujisawa M."/>
            <person name="Namiki N."/>
            <person name="Mizuno H."/>
            <person name="Yamamoto K."/>
            <person name="Antonio B.A."/>
            <person name="Baba T."/>
            <person name="Sakata K."/>
            <person name="Nagamura Y."/>
            <person name="Aoki H."/>
            <person name="Arikawa K."/>
            <person name="Arita K."/>
            <person name="Bito T."/>
            <person name="Chiden Y."/>
            <person name="Fujitsuka N."/>
            <person name="Fukunaka R."/>
            <person name="Hamada M."/>
            <person name="Harada C."/>
            <person name="Hayashi A."/>
            <person name="Hijishita S."/>
            <person name="Honda M."/>
            <person name="Hosokawa S."/>
            <person name="Ichikawa Y."/>
            <person name="Idonuma A."/>
            <person name="Iijima M."/>
            <person name="Ikeda M."/>
            <person name="Ikeno M."/>
            <person name="Ito K."/>
            <person name="Ito S."/>
            <person name="Ito T."/>
            <person name="Ito Y."/>
            <person name="Ito Y."/>
            <person name="Iwabuchi A."/>
            <person name="Kamiya K."/>
            <person name="Karasawa W."/>
            <person name="Kurita K."/>
            <person name="Katagiri S."/>
            <person name="Kikuta A."/>
            <person name="Kobayashi H."/>
            <person name="Kobayashi N."/>
            <person name="Machita K."/>
            <person name="Maehara T."/>
            <person name="Masukawa M."/>
            <person name="Mizubayashi T."/>
            <person name="Mukai Y."/>
            <person name="Nagasaki H."/>
            <person name="Nagata Y."/>
            <person name="Naito S."/>
            <person name="Nakashima M."/>
            <person name="Nakama Y."/>
            <person name="Nakamichi Y."/>
            <person name="Nakamura M."/>
            <person name="Meguro A."/>
            <person name="Negishi M."/>
            <person name="Ohta I."/>
            <person name="Ohta T."/>
            <person name="Okamoto M."/>
            <person name="Ono N."/>
            <person name="Saji S."/>
            <person name="Sakaguchi M."/>
            <person name="Sakai K."/>
            <person name="Shibata M."/>
            <person name="Shimokawa T."/>
            <person name="Song J."/>
            <person name="Takazaki Y."/>
            <person name="Terasawa K."/>
            <person name="Tsugane M."/>
            <person name="Tsuji K."/>
            <person name="Ueda S."/>
            <person name="Waki K."/>
            <person name="Yamagata H."/>
            <person name="Yamamoto M."/>
            <person name="Yamamoto S."/>
            <person name="Yamane H."/>
            <person name="Yoshiki S."/>
            <person name="Yoshihara R."/>
            <person name="Yukawa K."/>
            <person name="Zhong H."/>
            <person name="Yano M."/>
            <person name="Yuan Q."/>
            <person name="Ouyang S."/>
            <person name="Liu J."/>
            <person name="Jones K.M."/>
            <person name="Gansberger K."/>
            <person name="Moffat K."/>
            <person name="Hill J."/>
            <person name="Bera J."/>
            <person name="Fadrosh D."/>
            <person name="Jin S."/>
            <person name="Johri S."/>
            <person name="Kim M."/>
            <person name="Overton L."/>
            <person name="Reardon M."/>
            <person name="Tsitrin T."/>
            <person name="Vuong H."/>
            <person name="Weaver B."/>
            <person name="Ciecko A."/>
            <person name="Tallon L."/>
            <person name="Jackson J."/>
            <person name="Pai G."/>
            <person name="Aken S.V."/>
            <person name="Utterback T."/>
            <person name="Reidmuller S."/>
            <person name="Feldblyum T."/>
            <person name="Hsiao J."/>
            <person name="Zismann V."/>
            <person name="Iobst S."/>
            <person name="de Vazeille A.R."/>
            <person name="Buell C.R."/>
            <person name="Ying K."/>
            <person name="Li Y."/>
            <person name="Lu T."/>
            <person name="Huang Y."/>
            <person name="Zhao Q."/>
            <person name="Feng Q."/>
            <person name="Zhang L."/>
            <person name="Zhu J."/>
            <person name="Weng Q."/>
            <person name="Mu J."/>
            <person name="Lu Y."/>
            <person name="Fan D."/>
            <person name="Liu Y."/>
            <person name="Guan J."/>
            <person name="Zhang Y."/>
            <person name="Yu S."/>
            <person name="Liu X."/>
            <person name="Zhang Y."/>
            <person name="Hong G."/>
            <person name="Han B."/>
            <person name="Choisne N."/>
            <person name="Demange N."/>
            <person name="Orjeda G."/>
            <person name="Samain S."/>
            <person name="Cattolico L."/>
            <person name="Pelletier E."/>
            <person name="Couloux A."/>
            <person name="Segurens B."/>
            <person name="Wincker P."/>
            <person name="D'Hont A."/>
            <person name="Scarpelli C."/>
            <person name="Weissenbach J."/>
            <person name="Salanoubat M."/>
            <person name="Quetier F."/>
            <person name="Yu Y."/>
            <person name="Kim H.R."/>
            <person name="Rambo T."/>
            <person name="Currie J."/>
            <person name="Collura K."/>
            <person name="Luo M."/>
            <person name="Yang T."/>
            <person name="Ammiraju J.S.S."/>
            <person name="Engler F."/>
            <person name="Soderlund C."/>
            <person name="Wing R.A."/>
            <person name="Palmer L.E."/>
            <person name="de la Bastide M."/>
            <person name="Spiegel L."/>
            <person name="Nascimento L."/>
            <person name="Zutavern T."/>
            <person name="O'Shaughnessy A."/>
            <person name="Dike S."/>
            <person name="Dedhia N."/>
            <person name="Preston R."/>
            <person name="Balija V."/>
            <person name="McCombie W.R."/>
            <person name="Chow T."/>
            <person name="Chen H."/>
            <person name="Chung M."/>
            <person name="Chen C."/>
            <person name="Shaw J."/>
            <person name="Wu H."/>
            <person name="Hsiao K."/>
            <person name="Chao Y."/>
            <person name="Chu M."/>
            <person name="Cheng C."/>
            <person name="Hour A."/>
            <person name="Lee P."/>
            <person name="Lin S."/>
            <person name="Lin Y."/>
            <person name="Liou J."/>
            <person name="Liu S."/>
            <person name="Hsing Y."/>
            <person name="Raghuvanshi S."/>
            <person name="Mohanty A."/>
            <person name="Bharti A.K."/>
            <person name="Gaur A."/>
            <person name="Gupta V."/>
            <person name="Kumar D."/>
            <person name="Ravi V."/>
            <person name="Vij S."/>
            <person name="Kapur A."/>
            <person name="Khurana P."/>
            <person name="Khurana P."/>
            <person name="Khurana J.P."/>
            <person name="Tyagi A.K."/>
            <person name="Gaikwad K."/>
            <person name="Singh A."/>
            <person name="Dalal V."/>
            <person name="Srivastava S."/>
            <person name="Dixit A."/>
            <person name="Pal A.K."/>
            <person name="Ghazi I.A."/>
            <person name="Yadav M."/>
            <person name="Pandit A."/>
            <person name="Bhargava A."/>
            <person name="Sureshbabu K."/>
            <person name="Batra K."/>
            <person name="Sharma T.R."/>
            <person name="Mohapatra T."/>
            <person name="Singh N.K."/>
            <person name="Messing J."/>
            <person name="Nelson A.B."/>
            <person name="Fuks G."/>
            <person name="Kavchok S."/>
            <person name="Keizer G."/>
            <person name="Linton E."/>
            <person name="Llaca V."/>
            <person name="Song R."/>
            <person name="Tanyolac B."/>
            <person name="Young S."/>
            <person name="Ho-Il K."/>
            <person name="Hahn J.H."/>
            <person name="Sangsakoo G."/>
            <person name="Vanavichit A."/>
            <person name="de Mattos Luiz.A.T."/>
            <person name="Zimmer P.D."/>
            <person name="Malone G."/>
            <person name="Dellagostin O."/>
            <person name="de Oliveira A.C."/>
            <person name="Bevan M."/>
            <person name="Bancroft I."/>
            <person name="Minx P."/>
            <person name="Cordum H."/>
            <person name="Wilson R."/>
            <person name="Cheng Z."/>
            <person name="Jin W."/>
            <person name="Jiang J."/>
            <person name="Leong S.A."/>
            <person name="Iwama H."/>
            <person name="Gojobori T."/>
            <person name="Itoh T."/>
            <person name="Niimura Y."/>
            <person name="Fujii Y."/>
            <person name="Habara T."/>
            <person name="Sakai H."/>
            <person name="Sato Y."/>
            <person name="Wilson G."/>
            <person name="Kumar K."/>
            <person name="McCouch S."/>
            <person name="Juretic N."/>
            <person name="Hoen D."/>
            <person name="Wright S."/>
            <person name="Bruskiewich R."/>
            <person name="Bureau T."/>
            <person name="Miyao A."/>
            <person name="Hirochika H."/>
            <person name="Nishikawa T."/>
            <person name="Kadowaki K."/>
            <person name="Sugiura M."/>
            <person name="Burr B."/>
            <person name="Sasaki T."/>
        </authorList>
    </citation>
    <scope>NUCLEOTIDE SEQUENCE [LARGE SCALE GENOMIC DNA]</scope>
    <source>
        <strain evidence="2">cv. Nipponbare</strain>
    </source>
</reference>
<dbReference type="EMBL" id="AP005782">
    <property type="protein sequence ID" value="BAD33997.1"/>
    <property type="molecule type" value="Genomic_DNA"/>
</dbReference>
<proteinExistence type="predicted"/>
<dbReference type="Proteomes" id="UP000000763">
    <property type="component" value="Chromosome 9"/>
</dbReference>
<reference evidence="2" key="2">
    <citation type="journal article" date="2008" name="Nucleic Acids Res.">
        <title>The rice annotation project database (RAP-DB): 2008 update.</title>
        <authorList>
            <consortium name="The rice annotation project (RAP)"/>
        </authorList>
    </citation>
    <scope>GENOME REANNOTATION</scope>
    <source>
        <strain evidence="2">cv. Nipponbare</strain>
    </source>
</reference>